<evidence type="ECO:0000313" key="5">
    <source>
        <dbReference type="EMBL" id="KAK9816380.1"/>
    </source>
</evidence>
<keyword evidence="6" id="KW-1185">Reference proteome</keyword>
<evidence type="ECO:0000256" key="4">
    <source>
        <dbReference type="RuleBase" id="RU364035"/>
    </source>
</evidence>
<protein>
    <recommendedName>
        <fullName evidence="4">Nuclear pore protein</fullName>
    </recommendedName>
</protein>
<dbReference type="Pfam" id="PF04097">
    <property type="entry name" value="Nic96"/>
    <property type="match status" value="1"/>
</dbReference>
<accession>A0AAW1Q659</accession>
<comment type="similarity">
    <text evidence="2 4">Belongs to the nucleoporin interacting component (NIC) family.</text>
</comment>
<comment type="subcellular location">
    <subcellularLocation>
        <location evidence="1">Nucleus envelope</location>
    </subcellularLocation>
    <subcellularLocation>
        <location evidence="4">Nucleus</location>
        <location evidence="4">Nuclear pore complex</location>
    </subcellularLocation>
</comment>
<keyword evidence="3 4" id="KW-0539">Nucleus</keyword>
<evidence type="ECO:0000256" key="2">
    <source>
        <dbReference type="ARBA" id="ARBA00010186"/>
    </source>
</evidence>
<dbReference type="EMBL" id="JALJOS010000076">
    <property type="protein sequence ID" value="KAK9816380.1"/>
    <property type="molecule type" value="Genomic_DNA"/>
</dbReference>
<dbReference type="GO" id="GO:0005643">
    <property type="term" value="C:nuclear pore"/>
    <property type="evidence" value="ECO:0007669"/>
    <property type="project" value="UniProtKB-SubCell"/>
</dbReference>
<dbReference type="GO" id="GO:0017056">
    <property type="term" value="F:structural constituent of nuclear pore"/>
    <property type="evidence" value="ECO:0007669"/>
    <property type="project" value="InterPro"/>
</dbReference>
<dbReference type="GO" id="GO:0006606">
    <property type="term" value="P:protein import into nucleus"/>
    <property type="evidence" value="ECO:0007669"/>
    <property type="project" value="TreeGrafter"/>
</dbReference>
<keyword evidence="4" id="KW-0813">Transport</keyword>
<keyword evidence="4" id="KW-0906">Nuclear pore complex</keyword>
<dbReference type="PANTHER" id="PTHR11225:SF4">
    <property type="entry name" value="NUCLEAR PORE COMPLEX PROTEIN NUP93"/>
    <property type="match status" value="1"/>
</dbReference>
<keyword evidence="4" id="KW-0472">Membrane</keyword>
<dbReference type="PANTHER" id="PTHR11225">
    <property type="entry name" value="NUCLEAR PORE COMPLEX PROTEIN NUP93 NUCLEOPORIN NUP93 DEAD EYE PROTEIN"/>
    <property type="match status" value="1"/>
</dbReference>
<keyword evidence="4" id="KW-0811">Translocation</keyword>
<gene>
    <name evidence="5" type="ORF">WJX74_000948</name>
</gene>
<evidence type="ECO:0000256" key="3">
    <source>
        <dbReference type="ARBA" id="ARBA00023242"/>
    </source>
</evidence>
<keyword evidence="4" id="KW-0653">Protein transport</keyword>
<dbReference type="AlphaFoldDB" id="A0AAW1Q659"/>
<evidence type="ECO:0000256" key="1">
    <source>
        <dbReference type="ARBA" id="ARBA00004259"/>
    </source>
</evidence>
<organism evidence="5 6">
    <name type="scientific">Apatococcus lobatus</name>
    <dbReference type="NCBI Taxonomy" id="904363"/>
    <lineage>
        <taxon>Eukaryota</taxon>
        <taxon>Viridiplantae</taxon>
        <taxon>Chlorophyta</taxon>
        <taxon>core chlorophytes</taxon>
        <taxon>Trebouxiophyceae</taxon>
        <taxon>Chlorellales</taxon>
        <taxon>Chlorellaceae</taxon>
        <taxon>Apatococcus</taxon>
    </lineage>
</organism>
<reference evidence="5 6" key="1">
    <citation type="journal article" date="2024" name="Nat. Commun.">
        <title>Phylogenomics reveals the evolutionary origins of lichenization in chlorophyte algae.</title>
        <authorList>
            <person name="Puginier C."/>
            <person name="Libourel C."/>
            <person name="Otte J."/>
            <person name="Skaloud P."/>
            <person name="Haon M."/>
            <person name="Grisel S."/>
            <person name="Petersen M."/>
            <person name="Berrin J.G."/>
            <person name="Delaux P.M."/>
            <person name="Dal Grande F."/>
            <person name="Keller J."/>
        </authorList>
    </citation>
    <scope>NUCLEOTIDE SEQUENCE [LARGE SCALE GENOMIC DNA]</scope>
    <source>
        <strain evidence="5 6">SAG 2145</strain>
    </source>
</reference>
<keyword evidence="4" id="KW-0509">mRNA transport</keyword>
<sequence length="821" mass="90062">MDWDQLLQQSTALAAVDSQGLPRIERDIPQLELFSKKLRARTQRIDNSEDQNAATRLLAQEGLNAQRLQTSLQAFELKPTLEDVFEVHADSVEEYLQRLHEMTVATAIQAAQQDTAAAFEAFMDRSMEQEWASEKRRLFTESLPQAVTLDLLPAQASTAGHAVRGFAGAAAQLQGRERTYAETVHALNDAQTSGQPFDAIAAFSAACTSQPTGDQRTSVQRCWDLLGAVVRPAAGMPVSRTADRVAAMIEGARSYLEQGHVQHMQGVIQASRIQARLGGEPTRMAQIQAFLRLRMADAGPLDFDTQGGGGTDTTWPTIFYCLRCGYHSEALQRAEGLEGSTGQSRGPRFAKALREWLQPKRGAGGSSTGALGSMWSEVERLHRQSGPRQPITFRYKLLLHAILAGGRASAITVMREATSLLTTIEDFMWVLLSMIKPSSCSPSSSSMFSSSPGFSEGPHREPYRLTDLQEYLSDPKWGAEHYSHGGREPLLYVTVLLLSLQFRRAVSFLAKHRLTDAFRIDAPHFAIAMLAHEVADVGGEAAAGGVDWSELLHGYGLRRAQQLPAVALEYSKQAVRARKGDLKYKATLLRELLVQSQAFGFFVGSSGQGGQGGAMERYAPDERERNQLVAWVAEECSLQAQSEWAIELFRYANQPARALRIISHLFSDCLEPALSEPASDEKAGEYQRRGNDAAQAITATGSHTDDAELEAFEQLKIVRQLLQAHSRRDSGQVIACAARLRFLPQQDHEVQASKAAVQRLHSAILDRLPAILLVSAVAQQGLALQGNPAGLRVLANFAGELGPRLPRQTCDQIIDLYTQIA</sequence>
<evidence type="ECO:0000313" key="6">
    <source>
        <dbReference type="Proteomes" id="UP001438707"/>
    </source>
</evidence>
<dbReference type="GO" id="GO:0016973">
    <property type="term" value="P:poly(A)+ mRNA export from nucleus"/>
    <property type="evidence" value="ECO:0007669"/>
    <property type="project" value="TreeGrafter"/>
</dbReference>
<dbReference type="Proteomes" id="UP001438707">
    <property type="component" value="Unassembled WGS sequence"/>
</dbReference>
<dbReference type="InterPro" id="IPR007231">
    <property type="entry name" value="Nucleoporin_int_Nup93/Nic96"/>
</dbReference>
<name>A0AAW1Q659_9CHLO</name>
<proteinExistence type="inferred from homology"/>
<comment type="caution">
    <text evidence="5">The sequence shown here is derived from an EMBL/GenBank/DDBJ whole genome shotgun (WGS) entry which is preliminary data.</text>
</comment>